<sequence length="64" mass="7650">MQTCRRELLDRTLIWNQRHPLHVLGEFETFYNEHRPHQGLTNTRPLHPLPAPIEDPDRIARLDS</sequence>
<dbReference type="Proteomes" id="UP000327143">
    <property type="component" value="Chromosome"/>
</dbReference>
<evidence type="ECO:0000256" key="1">
    <source>
        <dbReference type="SAM" id="MobiDB-lite"/>
    </source>
</evidence>
<organism evidence="2 3">
    <name type="scientific">Streptomyces viridosporus T7A</name>
    <dbReference type="NCBI Taxonomy" id="665577"/>
    <lineage>
        <taxon>Bacteria</taxon>
        <taxon>Bacillati</taxon>
        <taxon>Actinomycetota</taxon>
        <taxon>Actinomycetes</taxon>
        <taxon>Kitasatosporales</taxon>
        <taxon>Streptomycetaceae</taxon>
        <taxon>Streptomyces</taxon>
    </lineage>
</organism>
<reference evidence="2 3" key="1">
    <citation type="submission" date="2017-09" db="EMBL/GenBank/DDBJ databases">
        <authorList>
            <person name="Lee N."/>
            <person name="Cho B.-K."/>
        </authorList>
    </citation>
    <scope>NUCLEOTIDE SEQUENCE [LARGE SCALE GENOMIC DNA]</scope>
    <source>
        <strain evidence="2 3">ATCC 39115</strain>
    </source>
</reference>
<evidence type="ECO:0000313" key="2">
    <source>
        <dbReference type="EMBL" id="QEU83714.1"/>
    </source>
</evidence>
<feature type="region of interest" description="Disordered" evidence="1">
    <location>
        <begin position="35"/>
        <end position="64"/>
    </location>
</feature>
<name>A0ABX6A7I5_STRVD</name>
<proteinExistence type="predicted"/>
<accession>A0ABX6A7I5</accession>
<dbReference type="EMBL" id="CP023700">
    <property type="protein sequence ID" value="QEU83714.1"/>
    <property type="molecule type" value="Genomic_DNA"/>
</dbReference>
<protein>
    <submittedName>
        <fullName evidence="2">Integrase</fullName>
    </submittedName>
</protein>
<feature type="compositionally biased region" description="Basic and acidic residues" evidence="1">
    <location>
        <begin position="55"/>
        <end position="64"/>
    </location>
</feature>
<keyword evidence="3" id="KW-1185">Reference proteome</keyword>
<gene>
    <name evidence="2" type="ORF">CP969_02540</name>
</gene>
<dbReference type="RefSeq" id="WP_016828049.1">
    <property type="nucleotide sequence ID" value="NZ_CP023700.1"/>
</dbReference>
<evidence type="ECO:0000313" key="3">
    <source>
        <dbReference type="Proteomes" id="UP000327143"/>
    </source>
</evidence>